<organism evidence="1 2">
    <name type="scientific">Streptomyces yunnanensis</name>
    <dbReference type="NCBI Taxonomy" id="156453"/>
    <lineage>
        <taxon>Bacteria</taxon>
        <taxon>Bacillati</taxon>
        <taxon>Actinomycetota</taxon>
        <taxon>Actinomycetes</taxon>
        <taxon>Kitasatosporales</taxon>
        <taxon>Streptomycetaceae</taxon>
        <taxon>Streptomyces</taxon>
    </lineage>
</organism>
<dbReference type="Gene3D" id="3.50.50.60">
    <property type="entry name" value="FAD/NAD(P)-binding domain"/>
    <property type="match status" value="1"/>
</dbReference>
<dbReference type="EMBL" id="FRBK01000011">
    <property type="protein sequence ID" value="SHM45796.1"/>
    <property type="molecule type" value="Genomic_DNA"/>
</dbReference>
<dbReference type="SUPFAM" id="SSF51905">
    <property type="entry name" value="FAD/NAD(P)-binding domain"/>
    <property type="match status" value="1"/>
</dbReference>
<reference evidence="2" key="1">
    <citation type="submission" date="2016-11" db="EMBL/GenBank/DDBJ databases">
        <authorList>
            <person name="Jaros S."/>
            <person name="Januszkiewicz K."/>
            <person name="Wedrychowicz H."/>
        </authorList>
    </citation>
    <scope>NUCLEOTIDE SEQUENCE [LARGE SCALE GENOMIC DNA]</scope>
    <source>
        <strain evidence="2">CGMCC 4.3555</strain>
    </source>
</reference>
<dbReference type="AlphaFoldDB" id="A0A9X8MZS2"/>
<accession>A0A9X8MZS2</accession>
<dbReference type="Proteomes" id="UP000184388">
    <property type="component" value="Unassembled WGS sequence"/>
</dbReference>
<evidence type="ECO:0000313" key="2">
    <source>
        <dbReference type="Proteomes" id="UP000184388"/>
    </source>
</evidence>
<evidence type="ECO:0000313" key="1">
    <source>
        <dbReference type="EMBL" id="SHM45796.1"/>
    </source>
</evidence>
<gene>
    <name evidence="1" type="ORF">SAMN05216268_11180</name>
</gene>
<dbReference type="InterPro" id="IPR036188">
    <property type="entry name" value="FAD/NAD-bd_sf"/>
</dbReference>
<comment type="caution">
    <text evidence="1">The sequence shown here is derived from an EMBL/GenBank/DDBJ whole genome shotgun (WGS) entry which is preliminary data.</text>
</comment>
<sequence length="136" mass="14768">MATLVHSYCEQDVAQVLLWAATTFGDRGAFFESAGNWPVEGRPSGSWAPWSADQGDELRPSTPVGAIEDDGSGVVVTTRHGVRIHVRSGVVALPLNERKRPMETAKIWARVRGEIEPFCIFAPVGKNPTRSAEHGT</sequence>
<name>A0A9X8MZS2_9ACTN</name>
<protein>
    <submittedName>
        <fullName evidence="1">Uncharacterized protein</fullName>
    </submittedName>
</protein>
<dbReference type="RefSeq" id="WP_073446055.1">
    <property type="nucleotide sequence ID" value="NZ_FRBK01000011.1"/>
</dbReference>
<proteinExistence type="predicted"/>